<comment type="caution">
    <text evidence="1">The sequence shown here is derived from an EMBL/GenBank/DDBJ whole genome shotgun (WGS) entry which is preliminary data.</text>
</comment>
<dbReference type="Proteomes" id="UP000557717">
    <property type="component" value="Unassembled WGS sequence"/>
</dbReference>
<gene>
    <name evidence="1" type="ORF">HNR46_002528</name>
</gene>
<sequence>MSAQRSRDRHFQATQNHEFLELTQPTVKRTVLWTVWGARGRRGASLRGEWGGIFFVGRGRGGFGGPVRPTRWASLSGHAKDGGYGLKNPGVVPRRPIGRRIHRALEILKIPKCNWECDHFDDFELGRGGESMMGGNHRVGLRCVCHSFGVFGHDDCLCWMGVLCVNRGALQVIGQDSRRLSFMRNAIVMFSPRWVIGETSKTDRWRSRFQGPAREGRDGSLDQEFCKAFSHLKRG</sequence>
<reference evidence="1 2" key="1">
    <citation type="submission" date="2020-08" db="EMBL/GenBank/DDBJ databases">
        <title>Genomic Encyclopedia of Type Strains, Phase IV (KMG-IV): sequencing the most valuable type-strain genomes for metagenomic binning, comparative biology and taxonomic classification.</title>
        <authorList>
            <person name="Goeker M."/>
        </authorList>
    </citation>
    <scope>NUCLEOTIDE SEQUENCE [LARGE SCALE GENOMIC DNA]</scope>
    <source>
        <strain evidence="1 2">YC6886</strain>
    </source>
</reference>
<name>A0A840V2R7_9BACT</name>
<proteinExistence type="predicted"/>
<evidence type="ECO:0000313" key="1">
    <source>
        <dbReference type="EMBL" id="MBB5352285.1"/>
    </source>
</evidence>
<protein>
    <submittedName>
        <fullName evidence="1">Uncharacterized protein</fullName>
    </submittedName>
</protein>
<dbReference type="EMBL" id="JACHFD010000011">
    <property type="protein sequence ID" value="MBB5352285.1"/>
    <property type="molecule type" value="Genomic_DNA"/>
</dbReference>
<evidence type="ECO:0000313" key="2">
    <source>
        <dbReference type="Proteomes" id="UP000557717"/>
    </source>
</evidence>
<accession>A0A840V2R7</accession>
<dbReference type="AlphaFoldDB" id="A0A840V2R7"/>
<keyword evidence="2" id="KW-1185">Reference proteome</keyword>
<organism evidence="1 2">
    <name type="scientific">Haloferula luteola</name>
    <dbReference type="NCBI Taxonomy" id="595692"/>
    <lineage>
        <taxon>Bacteria</taxon>
        <taxon>Pseudomonadati</taxon>
        <taxon>Verrucomicrobiota</taxon>
        <taxon>Verrucomicrobiia</taxon>
        <taxon>Verrucomicrobiales</taxon>
        <taxon>Verrucomicrobiaceae</taxon>
        <taxon>Haloferula</taxon>
    </lineage>
</organism>